<feature type="transmembrane region" description="Helical" evidence="1">
    <location>
        <begin position="36"/>
        <end position="57"/>
    </location>
</feature>
<feature type="transmembrane region" description="Helical" evidence="1">
    <location>
        <begin position="375"/>
        <end position="399"/>
    </location>
</feature>
<comment type="caution">
    <text evidence="3">The sequence shown here is derived from an EMBL/GenBank/DDBJ whole genome shotgun (WGS) entry which is preliminary data.</text>
</comment>
<evidence type="ECO:0000313" key="3">
    <source>
        <dbReference type="EMBL" id="KAG2563058.1"/>
    </source>
</evidence>
<dbReference type="OrthoDB" id="666337at2759"/>
<keyword evidence="1" id="KW-1133">Transmembrane helix</keyword>
<organism evidence="3 4">
    <name type="scientific">Panicum virgatum</name>
    <name type="common">Blackwell switchgrass</name>
    <dbReference type="NCBI Taxonomy" id="38727"/>
    <lineage>
        <taxon>Eukaryota</taxon>
        <taxon>Viridiplantae</taxon>
        <taxon>Streptophyta</taxon>
        <taxon>Embryophyta</taxon>
        <taxon>Tracheophyta</taxon>
        <taxon>Spermatophyta</taxon>
        <taxon>Magnoliopsida</taxon>
        <taxon>Liliopsida</taxon>
        <taxon>Poales</taxon>
        <taxon>Poaceae</taxon>
        <taxon>PACMAD clade</taxon>
        <taxon>Panicoideae</taxon>
        <taxon>Panicodae</taxon>
        <taxon>Paniceae</taxon>
        <taxon>Panicinae</taxon>
        <taxon>Panicum</taxon>
        <taxon>Panicum sect. Hiantes</taxon>
    </lineage>
</organism>
<proteinExistence type="predicted"/>
<dbReference type="InterPro" id="IPR007658">
    <property type="entry name" value="DUF594"/>
</dbReference>
<dbReference type="PANTHER" id="PTHR31325">
    <property type="entry name" value="OS01G0798800 PROTEIN-RELATED"/>
    <property type="match status" value="1"/>
</dbReference>
<dbReference type="InterPro" id="IPR025315">
    <property type="entry name" value="DUF4220"/>
</dbReference>
<dbReference type="EMBL" id="CM029051">
    <property type="protein sequence ID" value="KAG2563058.1"/>
    <property type="molecule type" value="Genomic_DNA"/>
</dbReference>
<evidence type="ECO:0000256" key="1">
    <source>
        <dbReference type="SAM" id="Phobius"/>
    </source>
</evidence>
<dbReference type="Pfam" id="PF13968">
    <property type="entry name" value="DUF4220"/>
    <property type="match status" value="1"/>
</dbReference>
<sequence length="785" mass="87419">MKYYFNASSEYCNKSVELYVYNLTSSYTDQRNEAPMVATSVVMFILAALFFNLNLFSRFSDVSAILNPSVRLFLNTSLSLFLPVMSYLFSEAKNDSGAGGQMTELSVRARTILMWMLLVELLRRKVEEILVTAAGAQGYSGNIERATRIAWLGYLVFYNLRSAGKKALYGILWVFAAAKMVQRFVSQELGKRSFAYGKNPQLLSSYMTRMLQDGGAEHESSSNKGSELLKRCNYVVMGEEELQRKAGPDGYDLVSLAEALRKRDSSVVTVGKIWKLADDNKDKLLRKDPRLKRLCLSFALFKLLRRRLEDFPISSEEARSCHDLIFKGLCEEEEGNATEDGTGSGRALFQVLNNEVQFLCEYYHSVQPVVFASPFFFLTNYILFPVIVWALSILTIILCSHGDVSYAFRSFEADNYAVSVGVMKLMGCILPKITTSPPELFTVVDLSVTGLLLLALAYEEVWEFVVFLLSNWFMVSLVCSYTSKPGWRDSPFLSGVIRRILWVRDRLSHPNVCVKQLSLLWCHCRRLSSALLPTKAVPLDAKKALMARLRDVSDDAPLSNGRSALHQQAEELSWACESGSIAEVILTWHLGTEMLAAKHPAPKKQKPAPGAGCSTTNNRNVGMALSRYGAYLVAFHPELLADETDGTKRVYRETKEELRKGMGWLGYYCSGQGARLRKLMEMAAARQNKHEPPATTLGKGARLGKALIDKATGRDEPVWKLVAEVWTEVVAYAAPTGSEQHVKAHREALALGGEFITVLWALTTHTGIARGGPVTATPATPPAFV</sequence>
<keyword evidence="1" id="KW-0812">Transmembrane</keyword>
<gene>
    <name evidence="3" type="ORF">PVAP13_8KG319900</name>
</gene>
<name>A0A8T0PQ42_PANVG</name>
<keyword evidence="4" id="KW-1185">Reference proteome</keyword>
<dbReference type="AlphaFoldDB" id="A0A8T0PQ42"/>
<dbReference type="Proteomes" id="UP000823388">
    <property type="component" value="Chromosome 8K"/>
</dbReference>
<reference evidence="3" key="1">
    <citation type="submission" date="2020-05" db="EMBL/GenBank/DDBJ databases">
        <title>WGS assembly of Panicum virgatum.</title>
        <authorList>
            <person name="Lovell J.T."/>
            <person name="Jenkins J."/>
            <person name="Shu S."/>
            <person name="Juenger T.E."/>
            <person name="Schmutz J."/>
        </authorList>
    </citation>
    <scope>NUCLEOTIDE SEQUENCE</scope>
    <source>
        <strain evidence="3">AP13</strain>
    </source>
</reference>
<evidence type="ECO:0000313" key="4">
    <source>
        <dbReference type="Proteomes" id="UP000823388"/>
    </source>
</evidence>
<accession>A0A8T0PQ42</accession>
<dbReference type="Pfam" id="PF04578">
    <property type="entry name" value="DUF594"/>
    <property type="match status" value="1"/>
</dbReference>
<evidence type="ECO:0000259" key="2">
    <source>
        <dbReference type="Pfam" id="PF13968"/>
    </source>
</evidence>
<protein>
    <recommendedName>
        <fullName evidence="2">DUF4220 domain-containing protein</fullName>
    </recommendedName>
</protein>
<keyword evidence="1" id="KW-0472">Membrane</keyword>
<feature type="domain" description="DUF4220" evidence="2">
    <location>
        <begin position="145"/>
        <end position="506"/>
    </location>
</feature>